<keyword evidence="6" id="KW-0249">Electron transport</keyword>
<gene>
    <name evidence="12" type="ORF">HW932_07300</name>
</gene>
<dbReference type="PANTHER" id="PTHR33751">
    <property type="entry name" value="CBB3-TYPE CYTOCHROME C OXIDASE SUBUNIT FIXP"/>
    <property type="match status" value="1"/>
</dbReference>
<proteinExistence type="predicted"/>
<feature type="binding site" description="axial binding residue" evidence="9">
    <location>
        <position position="79"/>
    </location>
    <ligand>
        <name>heme c</name>
        <dbReference type="ChEBI" id="CHEBI:61717"/>
        <label>1</label>
    </ligand>
    <ligandPart>
        <name>Fe</name>
        <dbReference type="ChEBI" id="CHEBI:18248"/>
    </ligandPart>
</feature>
<feature type="signal peptide" evidence="10">
    <location>
        <begin position="1"/>
        <end position="25"/>
    </location>
</feature>
<dbReference type="SUPFAM" id="SSF46626">
    <property type="entry name" value="Cytochrome c"/>
    <property type="match status" value="2"/>
</dbReference>
<dbReference type="InterPro" id="IPR024167">
    <property type="entry name" value="Cytochrome_c4-like"/>
</dbReference>
<dbReference type="PIRSF" id="PIRSF000005">
    <property type="entry name" value="Cytochrome_c4"/>
    <property type="match status" value="1"/>
</dbReference>
<protein>
    <submittedName>
        <fullName evidence="12">Cytochrome c4</fullName>
    </submittedName>
</protein>
<evidence type="ECO:0000256" key="2">
    <source>
        <dbReference type="ARBA" id="ARBA00022448"/>
    </source>
</evidence>
<comment type="subcellular location">
    <subcellularLocation>
        <location evidence="1">Periplasm</location>
    </subcellularLocation>
</comment>
<feature type="binding site" description="axial binding residue" evidence="9">
    <location>
        <position position="40"/>
    </location>
    <ligand>
        <name>heme c</name>
        <dbReference type="ChEBI" id="CHEBI:61717"/>
        <label>1</label>
    </ligand>
    <ligandPart>
        <name>Fe</name>
        <dbReference type="ChEBI" id="CHEBI:18248"/>
    </ligandPart>
</feature>
<feature type="binding site" description="axial binding residue" evidence="9">
    <location>
        <position position="130"/>
    </location>
    <ligand>
        <name>heme c</name>
        <dbReference type="ChEBI" id="CHEBI:61717"/>
        <label>2</label>
    </ligand>
    <ligandPart>
        <name>Fe</name>
        <dbReference type="ChEBI" id="CHEBI:18248"/>
    </ligandPart>
</feature>
<evidence type="ECO:0000256" key="5">
    <source>
        <dbReference type="ARBA" id="ARBA00022764"/>
    </source>
</evidence>
<evidence type="ECO:0000256" key="9">
    <source>
        <dbReference type="PIRSR" id="PIRSR000005-2"/>
    </source>
</evidence>
<dbReference type="EMBL" id="JABZEO010000004">
    <property type="protein sequence ID" value="NVZ09066.1"/>
    <property type="molecule type" value="Genomic_DNA"/>
</dbReference>
<keyword evidence="3 8" id="KW-0349">Heme</keyword>
<dbReference type="AlphaFoldDB" id="A0A850R9N7"/>
<dbReference type="InterPro" id="IPR050597">
    <property type="entry name" value="Cytochrome_c_Oxidase_Subunit"/>
</dbReference>
<sequence>MTPSTPRLMLAASVLALGLASNAGAEPTAEMLANNCAGCHGTHGNSVGPASPSIAQMDPIVFVEVMEGFKSGEIASTIMGRIAKGYSTADFEKMAGYFKQQTYQPAKQSFDTALADTGAKLHDKYCEKCHVEGGKPLVDEEDYHILAGQWTPYLQYAMSDFREERRPMEKKMASKLRELLKAEGDEGLDALYAFYASQQ</sequence>
<organism evidence="12 13">
    <name type="scientific">Allochromatium humboldtianum</name>
    <dbReference type="NCBI Taxonomy" id="504901"/>
    <lineage>
        <taxon>Bacteria</taxon>
        <taxon>Pseudomonadati</taxon>
        <taxon>Pseudomonadota</taxon>
        <taxon>Gammaproteobacteria</taxon>
        <taxon>Chromatiales</taxon>
        <taxon>Chromatiaceae</taxon>
        <taxon>Allochromatium</taxon>
    </lineage>
</organism>
<evidence type="ECO:0000256" key="6">
    <source>
        <dbReference type="ARBA" id="ARBA00022982"/>
    </source>
</evidence>
<evidence type="ECO:0000259" key="11">
    <source>
        <dbReference type="PROSITE" id="PS51007"/>
    </source>
</evidence>
<evidence type="ECO:0000313" key="13">
    <source>
        <dbReference type="Proteomes" id="UP000592294"/>
    </source>
</evidence>
<dbReference type="InterPro" id="IPR009056">
    <property type="entry name" value="Cyt_c-like_dom"/>
</dbReference>
<feature type="binding site" description="covalent" evidence="8">
    <location>
        <position position="126"/>
    </location>
    <ligand>
        <name>heme c</name>
        <dbReference type="ChEBI" id="CHEBI:61717"/>
        <label>2</label>
    </ligand>
</feature>
<dbReference type="PANTHER" id="PTHR33751:SF9">
    <property type="entry name" value="CYTOCHROME C4"/>
    <property type="match status" value="1"/>
</dbReference>
<keyword evidence="5" id="KW-0574">Periplasm</keyword>
<dbReference type="GO" id="GO:0005506">
    <property type="term" value="F:iron ion binding"/>
    <property type="evidence" value="ECO:0007669"/>
    <property type="project" value="InterPro"/>
</dbReference>
<evidence type="ECO:0000256" key="4">
    <source>
        <dbReference type="ARBA" id="ARBA00022723"/>
    </source>
</evidence>
<evidence type="ECO:0000256" key="10">
    <source>
        <dbReference type="SAM" id="SignalP"/>
    </source>
</evidence>
<evidence type="ECO:0000313" key="12">
    <source>
        <dbReference type="EMBL" id="NVZ09066.1"/>
    </source>
</evidence>
<keyword evidence="13" id="KW-1185">Reference proteome</keyword>
<dbReference type="RefSeq" id="WP_176975839.1">
    <property type="nucleotide sequence ID" value="NZ_JABZEO010000004.1"/>
</dbReference>
<dbReference type="Proteomes" id="UP000592294">
    <property type="component" value="Unassembled WGS sequence"/>
</dbReference>
<name>A0A850R9N7_9GAMM</name>
<comment type="caution">
    <text evidence="12">The sequence shown here is derived from an EMBL/GenBank/DDBJ whole genome shotgun (WGS) entry which is preliminary data.</text>
</comment>
<dbReference type="Gene3D" id="1.10.760.10">
    <property type="entry name" value="Cytochrome c-like domain"/>
    <property type="match status" value="2"/>
</dbReference>
<evidence type="ECO:0000256" key="3">
    <source>
        <dbReference type="ARBA" id="ARBA00022617"/>
    </source>
</evidence>
<dbReference type="GO" id="GO:0009055">
    <property type="term" value="F:electron transfer activity"/>
    <property type="evidence" value="ECO:0007669"/>
    <property type="project" value="InterPro"/>
</dbReference>
<feature type="binding site" description="axial binding residue" evidence="9">
    <location>
        <position position="172"/>
    </location>
    <ligand>
        <name>heme c</name>
        <dbReference type="ChEBI" id="CHEBI:61717"/>
        <label>2</label>
    </ligand>
    <ligandPart>
        <name>Fe</name>
        <dbReference type="ChEBI" id="CHEBI:18248"/>
    </ligandPart>
</feature>
<dbReference type="GO" id="GO:0042597">
    <property type="term" value="C:periplasmic space"/>
    <property type="evidence" value="ECO:0007669"/>
    <property type="project" value="UniProtKB-SubCell"/>
</dbReference>
<feature type="binding site" description="covalent" evidence="8">
    <location>
        <position position="36"/>
    </location>
    <ligand>
        <name>heme c</name>
        <dbReference type="ChEBI" id="CHEBI:61717"/>
        <label>1</label>
    </ligand>
</feature>
<keyword evidence="7 9" id="KW-0408">Iron</keyword>
<keyword evidence="10" id="KW-0732">Signal</keyword>
<feature type="chain" id="PRO_5032512732" evidence="10">
    <location>
        <begin position="26"/>
        <end position="199"/>
    </location>
</feature>
<evidence type="ECO:0000256" key="1">
    <source>
        <dbReference type="ARBA" id="ARBA00004418"/>
    </source>
</evidence>
<reference evidence="12 13" key="1">
    <citation type="submission" date="2020-06" db="EMBL/GenBank/DDBJ databases">
        <title>Whole-genome sequence of Allochromatium humboldtianum DSM 21881, type strain.</title>
        <authorList>
            <person name="Kyndt J.A."/>
            <person name="Meyer T.E."/>
        </authorList>
    </citation>
    <scope>NUCLEOTIDE SEQUENCE [LARGE SCALE GENOMIC DNA]</scope>
    <source>
        <strain evidence="12 13">DSM 21881</strain>
    </source>
</reference>
<feature type="binding site" description="covalent" evidence="8">
    <location>
        <position position="39"/>
    </location>
    <ligand>
        <name>heme c</name>
        <dbReference type="ChEBI" id="CHEBI:61717"/>
        <label>1</label>
    </ligand>
</feature>
<accession>A0A850R9N7</accession>
<feature type="domain" description="Cytochrome c" evidence="11">
    <location>
        <begin position="23"/>
        <end position="102"/>
    </location>
</feature>
<keyword evidence="4 9" id="KW-0479">Metal-binding</keyword>
<dbReference type="GO" id="GO:0020037">
    <property type="term" value="F:heme binding"/>
    <property type="evidence" value="ECO:0007669"/>
    <property type="project" value="InterPro"/>
</dbReference>
<evidence type="ECO:0000256" key="8">
    <source>
        <dbReference type="PIRSR" id="PIRSR000005-1"/>
    </source>
</evidence>
<keyword evidence="2" id="KW-0813">Transport</keyword>
<dbReference type="PROSITE" id="PS51007">
    <property type="entry name" value="CYTC"/>
    <property type="match status" value="1"/>
</dbReference>
<feature type="binding site" description="covalent" evidence="8">
    <location>
        <position position="129"/>
    </location>
    <ligand>
        <name>heme c</name>
        <dbReference type="ChEBI" id="CHEBI:61717"/>
        <label>2</label>
    </ligand>
</feature>
<dbReference type="InterPro" id="IPR036909">
    <property type="entry name" value="Cyt_c-like_dom_sf"/>
</dbReference>
<evidence type="ECO:0000256" key="7">
    <source>
        <dbReference type="ARBA" id="ARBA00023004"/>
    </source>
</evidence>
<comment type="PTM">
    <text evidence="8">Binds 2 heme c groups covalently per subunit.</text>
</comment>